<comment type="catalytic activity">
    <reaction evidence="7">
        <text>shikimate + ATP = 3-phosphoshikimate + ADP + H(+)</text>
        <dbReference type="Rhea" id="RHEA:13121"/>
        <dbReference type="ChEBI" id="CHEBI:15378"/>
        <dbReference type="ChEBI" id="CHEBI:30616"/>
        <dbReference type="ChEBI" id="CHEBI:36208"/>
        <dbReference type="ChEBI" id="CHEBI:145989"/>
        <dbReference type="ChEBI" id="CHEBI:456216"/>
        <dbReference type="EC" id="2.7.1.71"/>
    </reaction>
</comment>
<dbReference type="GeneID" id="47723259"/>
<dbReference type="InterPro" id="IPR027417">
    <property type="entry name" value="P-loop_NTPase"/>
</dbReference>
<gene>
    <name evidence="7 8" type="primary">aroK</name>
    <name evidence="8" type="ORF">MARIT_1753</name>
</gene>
<keyword evidence="7" id="KW-0963">Cytoplasm</keyword>
<keyword evidence="3 7" id="KW-0547">Nucleotide-binding</keyword>
<dbReference type="GO" id="GO:0009073">
    <property type="term" value="P:aromatic amino acid family biosynthetic process"/>
    <property type="evidence" value="ECO:0007669"/>
    <property type="project" value="UniProtKB-KW"/>
</dbReference>
<dbReference type="GO" id="GO:0005829">
    <property type="term" value="C:cytosol"/>
    <property type="evidence" value="ECO:0007669"/>
    <property type="project" value="TreeGrafter"/>
</dbReference>
<reference evidence="8 9" key="1">
    <citation type="submission" date="2016-11" db="EMBL/GenBank/DDBJ databases">
        <authorList>
            <person name="Jaros S."/>
            <person name="Januszkiewicz K."/>
            <person name="Wedrychowicz H."/>
        </authorList>
    </citation>
    <scope>NUCLEOTIDE SEQUENCE [LARGE SCALE GENOMIC DNA]</scope>
    <source>
        <strain evidence="8">NCIMB 2154T</strain>
    </source>
</reference>
<dbReference type="GO" id="GO:0000287">
    <property type="term" value="F:magnesium ion binding"/>
    <property type="evidence" value="ECO:0007669"/>
    <property type="project" value="UniProtKB-UniRule"/>
</dbReference>
<keyword evidence="9" id="KW-1185">Reference proteome</keyword>
<sequence>MKIILLGYMASGKSTAGKELSKKTGLPFLDLDTYIEEKEGASISAIFKEKGEIYFRKQEHTYLKEVLTSKKSFILSLGGGTPCYAGNMEYILEQDQVQSIYLQASIKTLANRLSIGREARPLVANLSEEQLKEFIGKHLFERNLFYKKANSTLIIDDKTTEEVVVALEEITRYIR</sequence>
<dbReference type="PANTHER" id="PTHR21087:SF16">
    <property type="entry name" value="SHIKIMATE KINASE 1, CHLOROPLASTIC"/>
    <property type="match status" value="1"/>
</dbReference>
<keyword evidence="6 7" id="KW-0057">Aromatic amino acid biosynthesis</keyword>
<evidence type="ECO:0000256" key="1">
    <source>
        <dbReference type="ARBA" id="ARBA00022605"/>
    </source>
</evidence>
<dbReference type="InterPro" id="IPR031322">
    <property type="entry name" value="Shikimate/glucono_kinase"/>
</dbReference>
<dbReference type="KEGG" id="tmar:MARIT_1753"/>
<name>A0A2H1EB38_9FLAO</name>
<comment type="similarity">
    <text evidence="7">Belongs to the shikimate kinase family.</text>
</comment>
<dbReference type="RefSeq" id="WP_024740566.1">
    <property type="nucleotide sequence ID" value="NZ_BAUG01000008.1"/>
</dbReference>
<dbReference type="EC" id="2.7.1.71" evidence="7"/>
<evidence type="ECO:0000256" key="4">
    <source>
        <dbReference type="ARBA" id="ARBA00022777"/>
    </source>
</evidence>
<proteinExistence type="inferred from homology"/>
<dbReference type="GO" id="GO:0005524">
    <property type="term" value="F:ATP binding"/>
    <property type="evidence" value="ECO:0007669"/>
    <property type="project" value="UniProtKB-UniRule"/>
</dbReference>
<evidence type="ECO:0000313" key="8">
    <source>
        <dbReference type="EMBL" id="SFZ82787.1"/>
    </source>
</evidence>
<dbReference type="HAMAP" id="MF_00109">
    <property type="entry name" value="Shikimate_kinase"/>
    <property type="match status" value="1"/>
</dbReference>
<dbReference type="Pfam" id="PF01202">
    <property type="entry name" value="SKI"/>
    <property type="match status" value="1"/>
</dbReference>
<keyword evidence="7" id="KW-0479">Metal-binding</keyword>
<comment type="subunit">
    <text evidence="7">Monomer.</text>
</comment>
<evidence type="ECO:0000256" key="5">
    <source>
        <dbReference type="ARBA" id="ARBA00022840"/>
    </source>
</evidence>
<dbReference type="GO" id="GO:0009423">
    <property type="term" value="P:chorismate biosynthetic process"/>
    <property type="evidence" value="ECO:0007669"/>
    <property type="project" value="UniProtKB-UniRule"/>
</dbReference>
<evidence type="ECO:0000313" key="9">
    <source>
        <dbReference type="Proteomes" id="UP000231564"/>
    </source>
</evidence>
<keyword evidence="2 7" id="KW-0808">Transferase</keyword>
<keyword evidence="7" id="KW-0460">Magnesium</keyword>
<dbReference type="InterPro" id="IPR000623">
    <property type="entry name" value="Shikimate_kinase/TSH1"/>
</dbReference>
<dbReference type="AlphaFoldDB" id="A0A2H1EB38"/>
<dbReference type="Gene3D" id="3.40.50.300">
    <property type="entry name" value="P-loop containing nucleotide triphosphate hydrolases"/>
    <property type="match status" value="1"/>
</dbReference>
<dbReference type="STRING" id="1349785.GCA_000509405_02277"/>
<evidence type="ECO:0000256" key="6">
    <source>
        <dbReference type="ARBA" id="ARBA00023141"/>
    </source>
</evidence>
<keyword evidence="5 7" id="KW-0067">ATP-binding</keyword>
<feature type="binding site" evidence="7">
    <location>
        <position position="142"/>
    </location>
    <ligand>
        <name>substrate</name>
    </ligand>
</feature>
<dbReference type="UniPathway" id="UPA00053">
    <property type="reaction ID" value="UER00088"/>
</dbReference>
<dbReference type="Proteomes" id="UP000231564">
    <property type="component" value="Chromosome MARIT"/>
</dbReference>
<comment type="cofactor">
    <cofactor evidence="7">
        <name>Mg(2+)</name>
        <dbReference type="ChEBI" id="CHEBI:18420"/>
    </cofactor>
    <text evidence="7">Binds 1 Mg(2+) ion per subunit.</text>
</comment>
<dbReference type="SUPFAM" id="SSF52540">
    <property type="entry name" value="P-loop containing nucleoside triphosphate hydrolases"/>
    <property type="match status" value="1"/>
</dbReference>
<dbReference type="OrthoDB" id="9800332at2"/>
<dbReference type="PANTHER" id="PTHR21087">
    <property type="entry name" value="SHIKIMATE KINASE"/>
    <property type="match status" value="1"/>
</dbReference>
<dbReference type="GO" id="GO:0008652">
    <property type="term" value="P:amino acid biosynthetic process"/>
    <property type="evidence" value="ECO:0007669"/>
    <property type="project" value="UniProtKB-KW"/>
</dbReference>
<feature type="binding site" evidence="7">
    <location>
        <position position="14"/>
    </location>
    <ligand>
        <name>Mg(2+)</name>
        <dbReference type="ChEBI" id="CHEBI:18420"/>
    </ligand>
</feature>
<feature type="binding site" evidence="7">
    <location>
        <position position="120"/>
    </location>
    <ligand>
        <name>ATP</name>
        <dbReference type="ChEBI" id="CHEBI:30616"/>
    </ligand>
</feature>
<organism evidence="8 9">
    <name type="scientific">Tenacibaculum maritimum NCIMB 2154</name>
    <dbReference type="NCBI Taxonomy" id="1349785"/>
    <lineage>
        <taxon>Bacteria</taxon>
        <taxon>Pseudomonadati</taxon>
        <taxon>Bacteroidota</taxon>
        <taxon>Flavobacteriia</taxon>
        <taxon>Flavobacteriales</taxon>
        <taxon>Flavobacteriaceae</taxon>
        <taxon>Tenacibaculum</taxon>
    </lineage>
</organism>
<evidence type="ECO:0000256" key="3">
    <source>
        <dbReference type="ARBA" id="ARBA00022741"/>
    </source>
</evidence>
<dbReference type="CDD" id="cd00464">
    <property type="entry name" value="SK"/>
    <property type="match status" value="1"/>
</dbReference>
<comment type="function">
    <text evidence="7">Catalyzes the specific phosphorylation of the 3-hydroxyl group of shikimic acid using ATP as a cosubstrate.</text>
</comment>
<keyword evidence="4 7" id="KW-0418">Kinase</keyword>
<feature type="binding site" evidence="7">
    <location>
        <begin position="10"/>
        <end position="15"/>
    </location>
    <ligand>
        <name>ATP</name>
        <dbReference type="ChEBI" id="CHEBI:30616"/>
    </ligand>
</feature>
<dbReference type="PRINTS" id="PR01100">
    <property type="entry name" value="SHIKIMTKNASE"/>
</dbReference>
<dbReference type="EMBL" id="LT634361">
    <property type="protein sequence ID" value="SFZ82787.1"/>
    <property type="molecule type" value="Genomic_DNA"/>
</dbReference>
<accession>A0A2H1EB38</accession>
<evidence type="ECO:0000256" key="7">
    <source>
        <dbReference type="HAMAP-Rule" id="MF_00109"/>
    </source>
</evidence>
<comment type="pathway">
    <text evidence="7">Metabolic intermediate biosynthesis; chorismate biosynthesis; chorismate from D-erythrose 4-phosphate and phosphoenolpyruvate: step 5/7.</text>
</comment>
<protein>
    <recommendedName>
        <fullName evidence="7">Shikimate kinase</fullName>
        <shortName evidence="7">SK</shortName>
        <ecNumber evidence="7">2.7.1.71</ecNumber>
    </recommendedName>
</protein>
<feature type="binding site" evidence="7">
    <location>
        <position position="56"/>
    </location>
    <ligand>
        <name>substrate</name>
    </ligand>
</feature>
<feature type="binding site" evidence="7">
    <location>
        <position position="79"/>
    </location>
    <ligand>
        <name>substrate</name>
    </ligand>
</feature>
<keyword evidence="1 7" id="KW-0028">Amino-acid biosynthesis</keyword>
<dbReference type="GO" id="GO:0004765">
    <property type="term" value="F:shikimate kinase activity"/>
    <property type="evidence" value="ECO:0007669"/>
    <property type="project" value="UniProtKB-UniRule"/>
</dbReference>
<evidence type="ECO:0000256" key="2">
    <source>
        <dbReference type="ARBA" id="ARBA00022679"/>
    </source>
</evidence>
<feature type="binding site" evidence="7">
    <location>
        <position position="32"/>
    </location>
    <ligand>
        <name>substrate</name>
    </ligand>
</feature>
<comment type="subcellular location">
    <subcellularLocation>
        <location evidence="7">Cytoplasm</location>
    </subcellularLocation>
</comment>
<comment type="caution">
    <text evidence="7">Lacks conserved residue(s) required for the propagation of feature annotation.</text>
</comment>